<proteinExistence type="predicted"/>
<dbReference type="Pfam" id="PF18758">
    <property type="entry name" value="KDZ"/>
    <property type="match status" value="1"/>
</dbReference>
<dbReference type="OrthoDB" id="2804062at2759"/>
<feature type="region of interest" description="Disordered" evidence="1">
    <location>
        <begin position="481"/>
        <end position="501"/>
    </location>
</feature>
<comment type="caution">
    <text evidence="2">The sequence shown here is derived from an EMBL/GenBank/DDBJ whole genome shotgun (WGS) entry which is preliminary data.</text>
</comment>
<feature type="non-terminal residue" evidence="2">
    <location>
        <position position="763"/>
    </location>
</feature>
<dbReference type="AlphaFoldDB" id="A0A0A1UL64"/>
<feature type="region of interest" description="Disordered" evidence="1">
    <location>
        <begin position="31"/>
        <end position="56"/>
    </location>
</feature>
<dbReference type="EMBL" id="JATN01000321">
    <property type="protein sequence ID" value="EUC59889.1"/>
    <property type="molecule type" value="Genomic_DNA"/>
</dbReference>
<evidence type="ECO:0000256" key="1">
    <source>
        <dbReference type="SAM" id="MobiDB-lite"/>
    </source>
</evidence>
<accession>A0A0A1UL64</accession>
<protein>
    <recommendedName>
        <fullName evidence="4">CxC2-like cysteine cluster KDZ transposase-associated domain-containing protein</fullName>
    </recommendedName>
</protein>
<gene>
    <name evidence="2" type="ORF">RSOL_331780</name>
</gene>
<evidence type="ECO:0008006" key="4">
    <source>
        <dbReference type="Google" id="ProtNLM"/>
    </source>
</evidence>
<reference evidence="3" key="1">
    <citation type="journal article" date="2014" name="Genome Announc.">
        <title>Draft genome sequence of the plant-pathogenic soil fungus Rhizoctonia solani anastomosis group 3 strain Rhs1AP.</title>
        <authorList>
            <person name="Cubeta M.A."/>
            <person name="Thomas E."/>
            <person name="Dean R.A."/>
            <person name="Jabaji S."/>
            <person name="Neate S.M."/>
            <person name="Tavantzis S."/>
            <person name="Toda T."/>
            <person name="Vilgalys R."/>
            <person name="Bharathan N."/>
            <person name="Fedorova-Abrams N."/>
            <person name="Pakala S.B."/>
            <person name="Pakala S.M."/>
            <person name="Zafar N."/>
            <person name="Joardar V."/>
            <person name="Losada L."/>
            <person name="Nierman W.C."/>
        </authorList>
    </citation>
    <scope>NUCLEOTIDE SEQUENCE [LARGE SCALE GENOMIC DNA]</scope>
    <source>
        <strain evidence="3">AG-3</strain>
    </source>
</reference>
<evidence type="ECO:0000313" key="2">
    <source>
        <dbReference type="EMBL" id="EUC59889.1"/>
    </source>
</evidence>
<dbReference type="Proteomes" id="UP000030108">
    <property type="component" value="Unassembled WGS sequence"/>
</dbReference>
<organism evidence="2 3">
    <name type="scientific">Rhizoctonia solani AG-3 Rhs1AP</name>
    <dbReference type="NCBI Taxonomy" id="1086054"/>
    <lineage>
        <taxon>Eukaryota</taxon>
        <taxon>Fungi</taxon>
        <taxon>Dikarya</taxon>
        <taxon>Basidiomycota</taxon>
        <taxon>Agaricomycotina</taxon>
        <taxon>Agaricomycetes</taxon>
        <taxon>Cantharellales</taxon>
        <taxon>Ceratobasidiaceae</taxon>
        <taxon>Rhizoctonia</taxon>
    </lineage>
</organism>
<sequence length="763" mass="86837">MGRSASSSSTGAKKRPLTVIYRNLRQDKGKLVSQARRKVVTPRPLPATPTPNDRANFDDLSQELGSSMQDQWFDLDLTDQEVMEAFENNGQSTAAPVDLCEEEYGGNTPNDYLHTWRSRFAGDYLMKIFKRNAAPSALMCLKSNNKRNTTGVRPQCDNHKAAADMFVKFAGLDVTGIAAVSCTRHTFFLPGGTVDFRKGEKFASIDYGVSTAILNIIKHGKLPFGMTYDVFCHWIPNFRARAALLPPHAALPTDLDLIGGVPKFHIIGHIQECKVRWSLNNMDNVGRIEGEGPERGWSGLNEASGSLSEKSPGFRHDSINYLMNSWNLEKTFRLATFLNKQFKDSKKAYVKQKVVFEDLNSCIPLRHRAKWQSISTKPTLIDGQWISPFEFKDEQGKKVQKVLFEERRGEANGISEPSKRTGAARWVLNAIELETFMCSVREEEEKNGPSASYHKLNSLNDKRQKLNDKLTTHRNQQEIFMSGLGEPDHPEKDPPATGEPEYTELGLPSSYLPATLQGCALHKLAALEGKFRRASCNEALHTLRELLGCKAVALKWKRQNISGETRTTRAEGALKEHQEKVNRAKAAYHRSWEALKRLNLDKGDAETYRELHSDDLKSLKHYLEIESAELGDGFREIPWIWRVGSIKNKDEWLIEALRVEWFRARQRARQWEEELILLKRDMLMALRSFEVNASRWQWKSQVADLELGMGEYAARQAQFYQKLKEGLFEKCDACIRDPIVILRWAEIHWPNSPTESSISFNTS</sequence>
<dbReference type="InterPro" id="IPR040521">
    <property type="entry name" value="KDZ"/>
</dbReference>
<evidence type="ECO:0000313" key="3">
    <source>
        <dbReference type="Proteomes" id="UP000030108"/>
    </source>
</evidence>
<name>A0A0A1UL64_9AGAM</name>